<keyword evidence="4" id="KW-1185">Reference proteome</keyword>
<dbReference type="EMBL" id="KZ819635">
    <property type="protein sequence ID" value="PWN92248.1"/>
    <property type="molecule type" value="Genomic_DNA"/>
</dbReference>
<dbReference type="GO" id="GO:0016491">
    <property type="term" value="F:oxidoreductase activity"/>
    <property type="evidence" value="ECO:0007669"/>
    <property type="project" value="InterPro"/>
</dbReference>
<dbReference type="InterPro" id="IPR011008">
    <property type="entry name" value="Dimeric_a/b-barrel"/>
</dbReference>
<dbReference type="GeneID" id="37043240"/>
<dbReference type="AlphaFoldDB" id="A0A316YU98"/>
<comment type="similarity">
    <text evidence="1">Belongs to the tpcK family.</text>
</comment>
<proteinExistence type="inferred from homology"/>
<dbReference type="InterPro" id="IPR009799">
    <property type="entry name" value="EthD_dom"/>
</dbReference>
<evidence type="ECO:0000256" key="1">
    <source>
        <dbReference type="ARBA" id="ARBA00005986"/>
    </source>
</evidence>
<gene>
    <name evidence="3" type="ORF">FA10DRAFT_266040</name>
</gene>
<accession>A0A316YU98</accession>
<dbReference type="Gene3D" id="3.30.70.100">
    <property type="match status" value="1"/>
</dbReference>
<sequence length="128" mass="14821">MASVFIYVSKKPSMSLEDFKAYYETKHVPLLHKLIFSHSDASPVLYYARNYHDRRANLVDPIAAAGQGQKEYLDFDCLSILKFKTLEDVQKTMAIYQEPEVSRVITDDEEQFADRSLLKMFIVEECVS</sequence>
<evidence type="ECO:0000313" key="4">
    <source>
        <dbReference type="Proteomes" id="UP000245768"/>
    </source>
</evidence>
<dbReference type="Proteomes" id="UP000245768">
    <property type="component" value="Unassembled WGS sequence"/>
</dbReference>
<feature type="domain" description="EthD" evidence="2">
    <location>
        <begin position="11"/>
        <end position="116"/>
    </location>
</feature>
<dbReference type="SUPFAM" id="SSF54909">
    <property type="entry name" value="Dimeric alpha+beta barrel"/>
    <property type="match status" value="1"/>
</dbReference>
<evidence type="ECO:0000259" key="2">
    <source>
        <dbReference type="Pfam" id="PF07110"/>
    </source>
</evidence>
<dbReference type="Pfam" id="PF07110">
    <property type="entry name" value="EthD"/>
    <property type="match status" value="1"/>
</dbReference>
<dbReference type="STRING" id="215250.A0A316YU98"/>
<organism evidence="3 4">
    <name type="scientific">Acaromyces ingoldii</name>
    <dbReference type="NCBI Taxonomy" id="215250"/>
    <lineage>
        <taxon>Eukaryota</taxon>
        <taxon>Fungi</taxon>
        <taxon>Dikarya</taxon>
        <taxon>Basidiomycota</taxon>
        <taxon>Ustilaginomycotina</taxon>
        <taxon>Exobasidiomycetes</taxon>
        <taxon>Exobasidiales</taxon>
        <taxon>Cryptobasidiaceae</taxon>
        <taxon>Acaromyces</taxon>
    </lineage>
</organism>
<dbReference type="RefSeq" id="XP_025379446.1">
    <property type="nucleotide sequence ID" value="XM_025521324.1"/>
</dbReference>
<protein>
    <recommendedName>
        <fullName evidence="2">EthD domain-containing protein</fullName>
    </recommendedName>
</protein>
<dbReference type="InParanoid" id="A0A316YU98"/>
<dbReference type="OrthoDB" id="3183782at2759"/>
<reference evidence="3 4" key="1">
    <citation type="journal article" date="2018" name="Mol. Biol. Evol.">
        <title>Broad Genomic Sampling Reveals a Smut Pathogenic Ancestry of the Fungal Clade Ustilaginomycotina.</title>
        <authorList>
            <person name="Kijpornyongpan T."/>
            <person name="Mondo S.J."/>
            <person name="Barry K."/>
            <person name="Sandor L."/>
            <person name="Lee J."/>
            <person name="Lipzen A."/>
            <person name="Pangilinan J."/>
            <person name="LaButti K."/>
            <person name="Hainaut M."/>
            <person name="Henrissat B."/>
            <person name="Grigoriev I.V."/>
            <person name="Spatafora J.W."/>
            <person name="Aime M.C."/>
        </authorList>
    </citation>
    <scope>NUCLEOTIDE SEQUENCE [LARGE SCALE GENOMIC DNA]</scope>
    <source>
        <strain evidence="3 4">MCA 4198</strain>
    </source>
</reference>
<name>A0A316YU98_9BASI</name>
<evidence type="ECO:0000313" key="3">
    <source>
        <dbReference type="EMBL" id="PWN92248.1"/>
    </source>
</evidence>